<comment type="caution">
    <text evidence="6">The sequence shown here is derived from an EMBL/GenBank/DDBJ whole genome shotgun (WGS) entry which is preliminary data.</text>
</comment>
<dbReference type="PROSITE" id="PS50887">
    <property type="entry name" value="GGDEF"/>
    <property type="match status" value="1"/>
</dbReference>
<keyword evidence="3" id="KW-0175">Coiled coil</keyword>
<comment type="catalytic activity">
    <reaction evidence="2">
        <text>2 GTP = 3',3'-c-di-GMP + 2 diphosphate</text>
        <dbReference type="Rhea" id="RHEA:24898"/>
        <dbReference type="ChEBI" id="CHEBI:33019"/>
        <dbReference type="ChEBI" id="CHEBI:37565"/>
        <dbReference type="ChEBI" id="CHEBI:58805"/>
        <dbReference type="EC" id="2.7.7.65"/>
    </reaction>
</comment>
<evidence type="ECO:0000313" key="7">
    <source>
        <dbReference type="Proteomes" id="UP001606099"/>
    </source>
</evidence>
<dbReference type="PANTHER" id="PTHR45138">
    <property type="entry name" value="REGULATORY COMPONENTS OF SENSORY TRANSDUCTION SYSTEM"/>
    <property type="match status" value="1"/>
</dbReference>
<feature type="transmembrane region" description="Helical" evidence="4">
    <location>
        <begin position="428"/>
        <end position="448"/>
    </location>
</feature>
<sequence length="620" mass="68938">MALLMAVCVGMASAAAPEPDYRHHLQQMHMAEDDPGQVLRAAEQRLRAPAQSNVQRFWDLLSAAYMHQLLSEPQASQPQLTQARELLDRLSPDARKALEPWLMVMESSSAHWYGLIKQAAQTRLALTQRAATIPGGSELRCISLSLELSELYGAEHDDEVWRVAEHQERCGRELKLDFLRSGALAMLAQVRILSSTGAADVARGMALMEQALAVSRGNEPGGGRYRRSVIHYEAASALLYVNRVQEALVQLDLAMALSQELHDVNGVAAANMLRADALILSKDYLQARQLLDEAYALLDKSQSDPRLHALVISQVDLHTLAQLPALPVWLARGQALLSQQQTPSQRQALLSVLARGHASLKQWQKAYDYLQDSFNFFDKARQVKRDVELLRLQSRYTSALQEAENAELRHKAEAQALALQAHKARDRLMWAALTVLASLAILASMLALRAHRRRRLLQDLALRDPLTDAPNRRAVSAYAQSQITQARRLGLPLAIALIDLDHFKQVNDQHGHAGGDALLQLFATSCTTILRGQDRVGRWGGEEWLIVTPGSTRAELHAIFSRLQRHYAKATSPLLPSPHEQTFSMGGAELGLDGESLDDLLERADERLYQAKTQGRNRLV</sequence>
<dbReference type="EMBL" id="JBIGHZ010000002">
    <property type="protein sequence ID" value="MFG6447655.1"/>
    <property type="molecule type" value="Genomic_DNA"/>
</dbReference>
<feature type="domain" description="GGDEF" evidence="5">
    <location>
        <begin position="491"/>
        <end position="620"/>
    </location>
</feature>
<dbReference type="NCBIfam" id="TIGR00254">
    <property type="entry name" value="GGDEF"/>
    <property type="match status" value="1"/>
</dbReference>
<dbReference type="Proteomes" id="UP001606099">
    <property type="component" value="Unassembled WGS sequence"/>
</dbReference>
<dbReference type="RefSeq" id="WP_394459189.1">
    <property type="nucleotide sequence ID" value="NZ_JBIGHZ010000002.1"/>
</dbReference>
<dbReference type="InterPro" id="IPR043128">
    <property type="entry name" value="Rev_trsase/Diguanyl_cyclase"/>
</dbReference>
<keyword evidence="6" id="KW-0548">Nucleotidyltransferase</keyword>
<dbReference type="InterPro" id="IPR029787">
    <property type="entry name" value="Nucleotide_cyclase"/>
</dbReference>
<dbReference type="CDD" id="cd01949">
    <property type="entry name" value="GGDEF"/>
    <property type="match status" value="1"/>
</dbReference>
<proteinExistence type="predicted"/>
<evidence type="ECO:0000256" key="4">
    <source>
        <dbReference type="SAM" id="Phobius"/>
    </source>
</evidence>
<dbReference type="SMART" id="SM00267">
    <property type="entry name" value="GGDEF"/>
    <property type="match status" value="1"/>
</dbReference>
<keyword evidence="7" id="KW-1185">Reference proteome</keyword>
<evidence type="ECO:0000259" key="5">
    <source>
        <dbReference type="PROSITE" id="PS50887"/>
    </source>
</evidence>
<evidence type="ECO:0000256" key="2">
    <source>
        <dbReference type="ARBA" id="ARBA00034247"/>
    </source>
</evidence>
<keyword evidence="4" id="KW-0812">Transmembrane</keyword>
<reference evidence="6 7" key="1">
    <citation type="submission" date="2024-08" db="EMBL/GenBank/DDBJ databases">
        <authorList>
            <person name="Lu H."/>
        </authorList>
    </citation>
    <scope>NUCLEOTIDE SEQUENCE [LARGE SCALE GENOMIC DNA]</scope>
    <source>
        <strain evidence="6 7">BYS180W</strain>
    </source>
</reference>
<dbReference type="InterPro" id="IPR011990">
    <property type="entry name" value="TPR-like_helical_dom_sf"/>
</dbReference>
<feature type="coiled-coil region" evidence="3">
    <location>
        <begin position="389"/>
        <end position="420"/>
    </location>
</feature>
<keyword evidence="4" id="KW-0472">Membrane</keyword>
<evidence type="ECO:0000256" key="1">
    <source>
        <dbReference type="ARBA" id="ARBA00012528"/>
    </source>
</evidence>
<evidence type="ECO:0000256" key="3">
    <source>
        <dbReference type="SAM" id="Coils"/>
    </source>
</evidence>
<dbReference type="InterPro" id="IPR000160">
    <property type="entry name" value="GGDEF_dom"/>
</dbReference>
<dbReference type="GO" id="GO:0052621">
    <property type="term" value="F:diguanylate cyclase activity"/>
    <property type="evidence" value="ECO:0007669"/>
    <property type="project" value="UniProtKB-EC"/>
</dbReference>
<dbReference type="InterPro" id="IPR050469">
    <property type="entry name" value="Diguanylate_Cyclase"/>
</dbReference>
<organism evidence="6 7">
    <name type="scientific">Roseateles rivi</name>
    <dbReference type="NCBI Taxonomy" id="3299028"/>
    <lineage>
        <taxon>Bacteria</taxon>
        <taxon>Pseudomonadati</taxon>
        <taxon>Pseudomonadota</taxon>
        <taxon>Betaproteobacteria</taxon>
        <taxon>Burkholderiales</taxon>
        <taxon>Sphaerotilaceae</taxon>
        <taxon>Roseateles</taxon>
    </lineage>
</organism>
<keyword evidence="6" id="KW-0808">Transferase</keyword>
<evidence type="ECO:0000313" key="6">
    <source>
        <dbReference type="EMBL" id="MFG6447655.1"/>
    </source>
</evidence>
<dbReference type="EC" id="2.7.7.65" evidence="1"/>
<name>A0ABW7FTR3_9BURK</name>
<dbReference type="SUPFAM" id="SSF55073">
    <property type="entry name" value="Nucleotide cyclase"/>
    <property type="match status" value="1"/>
</dbReference>
<gene>
    <name evidence="6" type="ORF">ACG0Z6_05290</name>
</gene>
<accession>A0ABW7FTR3</accession>
<dbReference type="Gene3D" id="3.30.70.270">
    <property type="match status" value="1"/>
</dbReference>
<dbReference type="SUPFAM" id="SSF48452">
    <property type="entry name" value="TPR-like"/>
    <property type="match status" value="1"/>
</dbReference>
<dbReference type="Pfam" id="PF00990">
    <property type="entry name" value="GGDEF"/>
    <property type="match status" value="1"/>
</dbReference>
<protein>
    <recommendedName>
        <fullName evidence="1">diguanylate cyclase</fullName>
        <ecNumber evidence="1">2.7.7.65</ecNumber>
    </recommendedName>
</protein>
<dbReference type="PANTHER" id="PTHR45138:SF9">
    <property type="entry name" value="DIGUANYLATE CYCLASE DGCM-RELATED"/>
    <property type="match status" value="1"/>
</dbReference>
<keyword evidence="4" id="KW-1133">Transmembrane helix</keyword>